<keyword evidence="2" id="KW-0472">Membrane</keyword>
<feature type="transmembrane region" description="Helical" evidence="2">
    <location>
        <begin position="313"/>
        <end position="328"/>
    </location>
</feature>
<gene>
    <name evidence="4" type="ORF">Afil01_64470</name>
</gene>
<evidence type="ECO:0000313" key="5">
    <source>
        <dbReference type="Proteomes" id="UP001165079"/>
    </source>
</evidence>
<feature type="transmembrane region" description="Helical" evidence="2">
    <location>
        <begin position="367"/>
        <end position="390"/>
    </location>
</feature>
<feature type="transmembrane region" description="Helical" evidence="2">
    <location>
        <begin position="334"/>
        <end position="355"/>
    </location>
</feature>
<dbReference type="PANTHER" id="PTHR31082:SF4">
    <property type="entry name" value="PHEROMONE-REGULATED MEMBRANE PROTEIN 10"/>
    <property type="match status" value="1"/>
</dbReference>
<evidence type="ECO:0000259" key="3">
    <source>
        <dbReference type="Pfam" id="PF06738"/>
    </source>
</evidence>
<comment type="similarity">
    <text evidence="1">Belongs to the ThrE exporter (TC 2.A.79) family.</text>
</comment>
<keyword evidence="2" id="KW-0812">Transmembrane</keyword>
<dbReference type="RefSeq" id="WP_285667172.1">
    <property type="nucleotide sequence ID" value="NZ_BSTX01000006.1"/>
</dbReference>
<feature type="transmembrane region" description="Helical" evidence="2">
    <location>
        <begin position="222"/>
        <end position="243"/>
    </location>
</feature>
<organism evidence="4 5">
    <name type="scientific">Actinorhabdospora filicis</name>
    <dbReference type="NCBI Taxonomy" id="1785913"/>
    <lineage>
        <taxon>Bacteria</taxon>
        <taxon>Bacillati</taxon>
        <taxon>Actinomycetota</taxon>
        <taxon>Actinomycetes</taxon>
        <taxon>Micromonosporales</taxon>
        <taxon>Micromonosporaceae</taxon>
        <taxon>Actinorhabdospora</taxon>
    </lineage>
</organism>
<dbReference type="PANTHER" id="PTHR31082">
    <property type="entry name" value="PHEROMONE-REGULATED MEMBRANE PROTEIN 10"/>
    <property type="match status" value="1"/>
</dbReference>
<evidence type="ECO:0000256" key="1">
    <source>
        <dbReference type="ARBA" id="ARBA00034125"/>
    </source>
</evidence>
<dbReference type="InterPro" id="IPR010619">
    <property type="entry name" value="ThrE-like_N"/>
</dbReference>
<feature type="domain" description="Threonine/serine exporter-like N-terminal" evidence="3">
    <location>
        <begin position="39"/>
        <end position="275"/>
    </location>
</feature>
<accession>A0A9W6SRK3</accession>
<protein>
    <recommendedName>
        <fullName evidence="3">Threonine/serine exporter-like N-terminal domain-containing protein</fullName>
    </recommendedName>
</protein>
<feature type="transmembrane region" description="Helical" evidence="2">
    <location>
        <begin position="166"/>
        <end position="184"/>
    </location>
</feature>
<feature type="transmembrane region" description="Helical" evidence="2">
    <location>
        <begin position="255"/>
        <end position="275"/>
    </location>
</feature>
<name>A0A9W6SRK3_9ACTN</name>
<feature type="transmembrane region" description="Helical" evidence="2">
    <location>
        <begin position="402"/>
        <end position="423"/>
    </location>
</feature>
<dbReference type="Pfam" id="PF06738">
    <property type="entry name" value="ThrE"/>
    <property type="match status" value="1"/>
</dbReference>
<evidence type="ECO:0000256" key="2">
    <source>
        <dbReference type="SAM" id="Phobius"/>
    </source>
</evidence>
<proteinExistence type="inferred from homology"/>
<comment type="caution">
    <text evidence="4">The sequence shown here is derived from an EMBL/GenBank/DDBJ whole genome shotgun (WGS) entry which is preliminary data.</text>
</comment>
<keyword evidence="5" id="KW-1185">Reference proteome</keyword>
<sequence>MRLDPRRLLHSILGRRSEPPPEDPGPPPLPQELLVLLRDLGVALCRSGEASDRAAAILHDVAACYGVHDVEFFVMPTVVLVRVGDADGSAHIDFSLAEADQLRLDQIARLYDLITEIGDEHIDPVEATDKLRHIIADKPRFRPWVTIAAFALLALGLGLIRNPAPVALFGYALLGAMVGALQLISKKIRVLTLGLPVAAAILVTFAAYTLPDAVTGGDPTALLLPPLVMFLPGAALTIGTIELASGSMMAGSARLAYAVIVLLLLSFGILIGTEITDVHTGHPAPTLGWWAPWLGVLITGIGHFLNSSGPARSLPWLLLVLYGVWLALRGGDLFGSALFGAFLAGLVLTPLSYFVQTRPGGPPAQVSFLPAFWLIVPGTLGLTGVSELVTGAKSVVGGVNDLVTTLLTVLAIALGVLVGSSLAPTTRKAVRATVS</sequence>
<feature type="transmembrane region" description="Helical" evidence="2">
    <location>
        <begin position="287"/>
        <end position="306"/>
    </location>
</feature>
<keyword evidence="2" id="KW-1133">Transmembrane helix</keyword>
<feature type="transmembrane region" description="Helical" evidence="2">
    <location>
        <begin position="191"/>
        <end position="210"/>
    </location>
</feature>
<dbReference type="Proteomes" id="UP001165079">
    <property type="component" value="Unassembled WGS sequence"/>
</dbReference>
<dbReference type="GO" id="GO:0022857">
    <property type="term" value="F:transmembrane transporter activity"/>
    <property type="evidence" value="ECO:0007669"/>
    <property type="project" value="InterPro"/>
</dbReference>
<reference evidence="4" key="1">
    <citation type="submission" date="2023-03" db="EMBL/GenBank/DDBJ databases">
        <title>Actinorhabdospora filicis NBRC 111898.</title>
        <authorList>
            <person name="Ichikawa N."/>
            <person name="Sato H."/>
            <person name="Tonouchi N."/>
        </authorList>
    </citation>
    <scope>NUCLEOTIDE SEQUENCE</scope>
    <source>
        <strain evidence="4">NBRC 111898</strain>
    </source>
</reference>
<feature type="transmembrane region" description="Helical" evidence="2">
    <location>
        <begin position="141"/>
        <end position="160"/>
    </location>
</feature>
<evidence type="ECO:0000313" key="4">
    <source>
        <dbReference type="EMBL" id="GLZ81640.1"/>
    </source>
</evidence>
<dbReference type="EMBL" id="BSTX01000006">
    <property type="protein sequence ID" value="GLZ81640.1"/>
    <property type="molecule type" value="Genomic_DNA"/>
</dbReference>
<dbReference type="InterPro" id="IPR051361">
    <property type="entry name" value="ThrE/Ser_Exporter"/>
</dbReference>
<dbReference type="AlphaFoldDB" id="A0A9W6SRK3"/>